<evidence type="ECO:0000256" key="9">
    <source>
        <dbReference type="SAM" id="Phobius"/>
    </source>
</evidence>
<feature type="compositionally biased region" description="Low complexity" evidence="8">
    <location>
        <begin position="236"/>
        <end position="257"/>
    </location>
</feature>
<feature type="transmembrane region" description="Helical" evidence="9">
    <location>
        <begin position="123"/>
        <end position="145"/>
    </location>
</feature>
<comment type="subcellular location">
    <subcellularLocation>
        <location evidence="1">Cell membrane</location>
        <topology evidence="1">Multi-pass membrane protein</topology>
    </subcellularLocation>
</comment>
<evidence type="ECO:0000256" key="1">
    <source>
        <dbReference type="ARBA" id="ARBA00004651"/>
    </source>
</evidence>
<evidence type="ECO:0000256" key="7">
    <source>
        <dbReference type="ARBA" id="ARBA00023136"/>
    </source>
</evidence>
<evidence type="ECO:0000256" key="3">
    <source>
        <dbReference type="ARBA" id="ARBA00022448"/>
    </source>
</evidence>
<organism evidence="10">
    <name type="scientific">Hemiselmis andersenii</name>
    <name type="common">Cryptophyte alga</name>
    <dbReference type="NCBI Taxonomy" id="464988"/>
    <lineage>
        <taxon>Eukaryota</taxon>
        <taxon>Cryptophyceae</taxon>
        <taxon>Cryptomonadales</taxon>
        <taxon>Hemiselmidaceae</taxon>
        <taxon>Hemiselmis</taxon>
    </lineage>
</organism>
<evidence type="ECO:0000256" key="6">
    <source>
        <dbReference type="ARBA" id="ARBA00022989"/>
    </source>
</evidence>
<gene>
    <name evidence="10" type="ORF">HAND1043_LOCUS5573</name>
</gene>
<dbReference type="GO" id="GO:0000287">
    <property type="term" value="F:magnesium ion binding"/>
    <property type="evidence" value="ECO:0007669"/>
    <property type="project" value="TreeGrafter"/>
</dbReference>
<keyword evidence="4" id="KW-1003">Cell membrane</keyword>
<feature type="transmembrane region" description="Helical" evidence="9">
    <location>
        <begin position="165"/>
        <end position="183"/>
    </location>
</feature>
<dbReference type="Gene3D" id="1.20.58.340">
    <property type="entry name" value="Magnesium transport protein CorA, transmembrane region"/>
    <property type="match status" value="2"/>
</dbReference>
<keyword evidence="6 9" id="KW-1133">Transmembrane helix</keyword>
<protein>
    <submittedName>
        <fullName evidence="10">Uncharacterized protein</fullName>
    </submittedName>
</protein>
<evidence type="ECO:0000256" key="2">
    <source>
        <dbReference type="ARBA" id="ARBA00009765"/>
    </source>
</evidence>
<proteinExistence type="inferred from homology"/>
<feature type="region of interest" description="Disordered" evidence="8">
    <location>
        <begin position="232"/>
        <end position="288"/>
    </location>
</feature>
<dbReference type="EMBL" id="HBFK01009245">
    <property type="protein sequence ID" value="CAD8739081.1"/>
    <property type="molecule type" value="Transcribed_RNA"/>
</dbReference>
<dbReference type="Pfam" id="PF01544">
    <property type="entry name" value="CorA"/>
    <property type="match status" value="1"/>
</dbReference>
<dbReference type="PANTHER" id="PTHR46494:SF1">
    <property type="entry name" value="CORA FAMILY METAL ION TRANSPORTER (EUROFUNG)"/>
    <property type="match status" value="1"/>
</dbReference>
<dbReference type="GO" id="GO:0015087">
    <property type="term" value="F:cobalt ion transmembrane transporter activity"/>
    <property type="evidence" value="ECO:0007669"/>
    <property type="project" value="TreeGrafter"/>
</dbReference>
<dbReference type="GO" id="GO:0050897">
    <property type="term" value="F:cobalt ion binding"/>
    <property type="evidence" value="ECO:0007669"/>
    <property type="project" value="TreeGrafter"/>
</dbReference>
<evidence type="ECO:0000313" key="10">
    <source>
        <dbReference type="EMBL" id="CAD8739081.1"/>
    </source>
</evidence>
<accession>A0A7S0XSF2</accession>
<reference evidence="10" key="1">
    <citation type="submission" date="2021-01" db="EMBL/GenBank/DDBJ databases">
        <authorList>
            <person name="Corre E."/>
            <person name="Pelletier E."/>
            <person name="Niang G."/>
            <person name="Scheremetjew M."/>
            <person name="Finn R."/>
            <person name="Kale V."/>
            <person name="Holt S."/>
            <person name="Cochrane G."/>
            <person name="Meng A."/>
            <person name="Brown T."/>
            <person name="Cohen L."/>
        </authorList>
    </citation>
    <scope>NUCLEOTIDE SEQUENCE</scope>
    <source>
        <strain evidence="10">CCMP441</strain>
    </source>
</reference>
<dbReference type="AlphaFoldDB" id="A0A7S0XSF2"/>
<dbReference type="GO" id="GO:0015095">
    <property type="term" value="F:magnesium ion transmembrane transporter activity"/>
    <property type="evidence" value="ECO:0007669"/>
    <property type="project" value="TreeGrafter"/>
</dbReference>
<evidence type="ECO:0000256" key="5">
    <source>
        <dbReference type="ARBA" id="ARBA00022692"/>
    </source>
</evidence>
<dbReference type="SUPFAM" id="SSF144083">
    <property type="entry name" value="Magnesium transport protein CorA, transmembrane region"/>
    <property type="match status" value="1"/>
</dbReference>
<dbReference type="InterPro" id="IPR002523">
    <property type="entry name" value="MgTranspt_CorA/ZnTranspt_ZntB"/>
</dbReference>
<sequence>MLIVLIDAMLDAVFPVLDLYGNALEGLGLLNSKGPSKNHVLLAHKLKTKVTQIRRYAWDANGLLNELKQDMNGCLDDAAKESFEGLIESTVQMEKEAEAYMQYCVSIDQFFQSFQQSWMNSSLYVLSSATICFLPFQCLTGLWGMNFTGEDGKAMPELSFTYGYTMFWCLAGTFLLLGFLYMYKASLSSQQGAVILMSEEDKDEDEAVSREVDNRVNQLTSGSSVLRQGTFKHRSANGSASSTPSSSVMRSSNNNTNPGAHSSEGGAVGSNQVAPSPFSDNLPVVVLD</sequence>
<dbReference type="SUPFAM" id="SSF143865">
    <property type="entry name" value="CorA soluble domain-like"/>
    <property type="match status" value="1"/>
</dbReference>
<dbReference type="InterPro" id="IPR045863">
    <property type="entry name" value="CorA_TM1_TM2"/>
</dbReference>
<keyword evidence="3" id="KW-0813">Transport</keyword>
<comment type="similarity">
    <text evidence="2">Belongs to the CorA metal ion transporter (MIT) (TC 1.A.35) family.</text>
</comment>
<dbReference type="InterPro" id="IPR045861">
    <property type="entry name" value="CorA_cytoplasmic_dom"/>
</dbReference>
<keyword evidence="5 9" id="KW-0812">Transmembrane</keyword>
<dbReference type="GO" id="GO:0005886">
    <property type="term" value="C:plasma membrane"/>
    <property type="evidence" value="ECO:0007669"/>
    <property type="project" value="UniProtKB-SubCell"/>
</dbReference>
<evidence type="ECO:0000256" key="8">
    <source>
        <dbReference type="SAM" id="MobiDB-lite"/>
    </source>
</evidence>
<dbReference type="PANTHER" id="PTHR46494">
    <property type="entry name" value="CORA FAMILY METAL ION TRANSPORTER (EUROFUNG)"/>
    <property type="match status" value="1"/>
</dbReference>
<name>A0A7S0XSF2_HEMAN</name>
<keyword evidence="7 9" id="KW-0472">Membrane</keyword>
<evidence type="ECO:0000256" key="4">
    <source>
        <dbReference type="ARBA" id="ARBA00022475"/>
    </source>
</evidence>